<sequence length="121" mass="13902">MLELFSIGSSQHHNGRGSRQSQRLQLVEASVEEIWKGFSEMQQSLTQITDLLTRFNIIPIGENPRRNEALRNPPARNSQARNHQHQELQDLPPRNQAANLPVQIHNNQLYGNHFPGFMVDD</sequence>
<proteinExistence type="predicted"/>
<feature type="compositionally biased region" description="Polar residues" evidence="1">
    <location>
        <begin position="7"/>
        <end position="23"/>
    </location>
</feature>
<protein>
    <submittedName>
        <fullName evidence="2">Uncharacterized protein</fullName>
    </submittedName>
</protein>
<accession>A0ABP0Z571</accession>
<organism evidence="2 3">
    <name type="scientific">Citrullus colocynthis</name>
    <name type="common">colocynth</name>
    <dbReference type="NCBI Taxonomy" id="252529"/>
    <lineage>
        <taxon>Eukaryota</taxon>
        <taxon>Viridiplantae</taxon>
        <taxon>Streptophyta</taxon>
        <taxon>Embryophyta</taxon>
        <taxon>Tracheophyta</taxon>
        <taxon>Spermatophyta</taxon>
        <taxon>Magnoliopsida</taxon>
        <taxon>eudicotyledons</taxon>
        <taxon>Gunneridae</taxon>
        <taxon>Pentapetalae</taxon>
        <taxon>rosids</taxon>
        <taxon>fabids</taxon>
        <taxon>Cucurbitales</taxon>
        <taxon>Cucurbitaceae</taxon>
        <taxon>Benincaseae</taxon>
        <taxon>Citrullus</taxon>
    </lineage>
</organism>
<reference evidence="2 3" key="1">
    <citation type="submission" date="2024-03" db="EMBL/GenBank/DDBJ databases">
        <authorList>
            <person name="Gkanogiannis A."/>
            <person name="Becerra Lopez-Lavalle L."/>
        </authorList>
    </citation>
    <scope>NUCLEOTIDE SEQUENCE [LARGE SCALE GENOMIC DNA]</scope>
</reference>
<evidence type="ECO:0000313" key="2">
    <source>
        <dbReference type="EMBL" id="CAK9327899.1"/>
    </source>
</evidence>
<feature type="region of interest" description="Disordered" evidence="1">
    <location>
        <begin position="1"/>
        <end position="23"/>
    </location>
</feature>
<dbReference type="EMBL" id="OZ021742">
    <property type="protein sequence ID" value="CAK9327899.1"/>
    <property type="molecule type" value="Genomic_DNA"/>
</dbReference>
<keyword evidence="3" id="KW-1185">Reference proteome</keyword>
<evidence type="ECO:0000313" key="3">
    <source>
        <dbReference type="Proteomes" id="UP001642487"/>
    </source>
</evidence>
<gene>
    <name evidence="2" type="ORF">CITCOLO1_LOCUS20295</name>
</gene>
<feature type="region of interest" description="Disordered" evidence="1">
    <location>
        <begin position="62"/>
        <end position="87"/>
    </location>
</feature>
<dbReference type="Proteomes" id="UP001642487">
    <property type="component" value="Chromosome 8"/>
</dbReference>
<name>A0ABP0Z571_9ROSI</name>
<evidence type="ECO:0000256" key="1">
    <source>
        <dbReference type="SAM" id="MobiDB-lite"/>
    </source>
</evidence>